<dbReference type="AlphaFoldDB" id="A0A318XP64"/>
<feature type="compositionally biased region" description="Polar residues" evidence="1">
    <location>
        <begin position="1"/>
        <end position="12"/>
    </location>
</feature>
<protein>
    <submittedName>
        <fullName evidence="2">Spore coat associated protein JA (CotJA)</fullName>
    </submittedName>
</protein>
<evidence type="ECO:0000313" key="2">
    <source>
        <dbReference type="EMBL" id="PYG89955.1"/>
    </source>
</evidence>
<evidence type="ECO:0000256" key="1">
    <source>
        <dbReference type="SAM" id="MobiDB-lite"/>
    </source>
</evidence>
<organism evidence="2 3">
    <name type="scientific">Ruminiclostridium sufflavum DSM 19573</name>
    <dbReference type="NCBI Taxonomy" id="1121337"/>
    <lineage>
        <taxon>Bacteria</taxon>
        <taxon>Bacillati</taxon>
        <taxon>Bacillota</taxon>
        <taxon>Clostridia</taxon>
        <taxon>Eubacteriales</taxon>
        <taxon>Oscillospiraceae</taxon>
        <taxon>Ruminiclostridium</taxon>
    </lineage>
</organism>
<dbReference type="Pfam" id="PF11007">
    <property type="entry name" value="CotJA"/>
    <property type="match status" value="1"/>
</dbReference>
<accession>A0A318XP64</accession>
<reference evidence="2 3" key="1">
    <citation type="submission" date="2018-06" db="EMBL/GenBank/DDBJ databases">
        <title>Genomic Encyclopedia of Type Strains, Phase I: the one thousand microbial genomes (KMG-I) project.</title>
        <authorList>
            <person name="Kyrpides N."/>
        </authorList>
    </citation>
    <scope>NUCLEOTIDE SEQUENCE [LARGE SCALE GENOMIC DNA]</scope>
    <source>
        <strain evidence="2 3">DSM 19573</strain>
    </source>
</reference>
<proteinExistence type="predicted"/>
<dbReference type="EMBL" id="QKMR01000002">
    <property type="protein sequence ID" value="PYG89955.1"/>
    <property type="molecule type" value="Genomic_DNA"/>
</dbReference>
<feature type="region of interest" description="Disordered" evidence="1">
    <location>
        <begin position="1"/>
        <end position="25"/>
    </location>
</feature>
<dbReference type="InterPro" id="IPR020256">
    <property type="entry name" value="Spore_coat_CotJA"/>
</dbReference>
<comment type="caution">
    <text evidence="2">The sequence shown here is derived from an EMBL/GenBank/DDBJ whole genome shotgun (WGS) entry which is preliminary data.</text>
</comment>
<evidence type="ECO:0000313" key="3">
    <source>
        <dbReference type="Proteomes" id="UP000248132"/>
    </source>
</evidence>
<sequence length="77" mass="8982">MDNMLSNNSQSFYDDDSRDNSPCIPQETSIHNVRLARAYVPFEKMCETFMPIKGLKRGTIFPPLYDAYGWEKREGEE</sequence>
<gene>
    <name evidence="2" type="ORF">LY28_00555</name>
</gene>
<keyword evidence="3" id="KW-1185">Reference proteome</keyword>
<dbReference type="RefSeq" id="WP_242981128.1">
    <property type="nucleotide sequence ID" value="NZ_QKMR01000002.1"/>
</dbReference>
<name>A0A318XP64_9FIRM</name>
<dbReference type="Proteomes" id="UP000248132">
    <property type="component" value="Unassembled WGS sequence"/>
</dbReference>